<protein>
    <submittedName>
        <fullName evidence="3">Uncharacterized protein</fullName>
    </submittedName>
</protein>
<keyword evidence="2" id="KW-0472">Membrane</keyword>
<keyword evidence="1" id="KW-0175">Coiled coil</keyword>
<feature type="coiled-coil region" evidence="1">
    <location>
        <begin position="46"/>
        <end position="100"/>
    </location>
</feature>
<dbReference type="Proteomes" id="UP000229523">
    <property type="component" value="Unassembled WGS sequence"/>
</dbReference>
<dbReference type="EMBL" id="MJBI02000001">
    <property type="protein sequence ID" value="RAI82367.1"/>
    <property type="molecule type" value="Genomic_DNA"/>
</dbReference>
<proteinExistence type="predicted"/>
<organism evidence="3 4">
    <name type="scientific">Macrococcoides goetzii</name>
    <dbReference type="NCBI Taxonomy" id="1891097"/>
    <lineage>
        <taxon>Bacteria</taxon>
        <taxon>Bacillati</taxon>
        <taxon>Bacillota</taxon>
        <taxon>Bacilli</taxon>
        <taxon>Bacillales</taxon>
        <taxon>Staphylococcaceae</taxon>
        <taxon>Macrococcoides</taxon>
    </lineage>
</organism>
<keyword evidence="2" id="KW-0812">Transmembrane</keyword>
<evidence type="ECO:0000256" key="1">
    <source>
        <dbReference type="SAM" id="Coils"/>
    </source>
</evidence>
<keyword evidence="4" id="KW-1185">Reference proteome</keyword>
<evidence type="ECO:0000313" key="3">
    <source>
        <dbReference type="EMBL" id="RAI82367.1"/>
    </source>
</evidence>
<accession>A0A2G5NVF5</accession>
<evidence type="ECO:0000313" key="4">
    <source>
        <dbReference type="Proteomes" id="UP000229523"/>
    </source>
</evidence>
<comment type="caution">
    <text evidence="3">The sequence shown here is derived from an EMBL/GenBank/DDBJ whole genome shotgun (WGS) entry which is preliminary data.</text>
</comment>
<dbReference type="AlphaFoldDB" id="A0A2G5NVF5"/>
<sequence length="101" mass="12193">MKLFLIWLFILVIVLTVLYFVLSRLYDYFSHREVKEQIEQQNIENMRKYELNQAALRSKKKMLESEIFAKTGMISDIAEIKYLEKELEEVNELIDRISKDD</sequence>
<name>A0A2G5NVF5_9STAP</name>
<keyword evidence="2" id="KW-1133">Transmembrane helix</keyword>
<reference evidence="3 4" key="1">
    <citation type="journal article" date="2018" name="Front. Microbiol.">
        <title>Description and Comparative Genomics of Macrococcus caseolyticus subsp. hominis subsp. nov., Macrococcus goetzii sp. nov., Macrococcus epidermidis sp. nov., and Macrococcus bohemicus sp. nov., Novel Macrococci From Human Clinical Material With Virulence Potential and Suspected Uptake of Foreign DNA by Natural Transformation.</title>
        <authorList>
            <person name="Maslanova I."/>
            <person name="Wertheimer Z."/>
            <person name="Sedlacek I."/>
            <person name="Svec P."/>
            <person name="Indrakova A."/>
            <person name="Kovarovic V."/>
            <person name="Schumann P."/>
            <person name="Sproer C."/>
            <person name="Kralova S."/>
            <person name="Sedo O."/>
            <person name="Kristofova L."/>
            <person name="Vrbovska V."/>
            <person name="Fuzik T."/>
            <person name="Petras P."/>
            <person name="Zdrahal Z."/>
            <person name="Ruzickova V."/>
            <person name="Doskar J."/>
            <person name="Pantucek R."/>
        </authorList>
    </citation>
    <scope>NUCLEOTIDE SEQUENCE [LARGE SCALE GENOMIC DNA]</scope>
    <source>
        <strain evidence="3 4">CCM 4927</strain>
    </source>
</reference>
<gene>
    <name evidence="3" type="ORF">BFS35_001400</name>
</gene>
<evidence type="ECO:0000256" key="2">
    <source>
        <dbReference type="SAM" id="Phobius"/>
    </source>
</evidence>
<feature type="transmembrane region" description="Helical" evidence="2">
    <location>
        <begin position="6"/>
        <end position="26"/>
    </location>
</feature>
<dbReference type="RefSeq" id="WP_099578547.1">
    <property type="nucleotide sequence ID" value="NZ_MJBI02000001.1"/>
</dbReference>